<name>A0A4U6V8J6_SETVI</name>
<evidence type="ECO:0000256" key="1">
    <source>
        <dbReference type="SAM" id="SignalP"/>
    </source>
</evidence>
<organism evidence="2 3">
    <name type="scientific">Setaria viridis</name>
    <name type="common">Green bristlegrass</name>
    <name type="synonym">Setaria italica subsp. viridis</name>
    <dbReference type="NCBI Taxonomy" id="4556"/>
    <lineage>
        <taxon>Eukaryota</taxon>
        <taxon>Viridiplantae</taxon>
        <taxon>Streptophyta</taxon>
        <taxon>Embryophyta</taxon>
        <taxon>Tracheophyta</taxon>
        <taxon>Spermatophyta</taxon>
        <taxon>Magnoliopsida</taxon>
        <taxon>Liliopsida</taxon>
        <taxon>Poales</taxon>
        <taxon>Poaceae</taxon>
        <taxon>PACMAD clade</taxon>
        <taxon>Panicoideae</taxon>
        <taxon>Panicodae</taxon>
        <taxon>Paniceae</taxon>
        <taxon>Cenchrinae</taxon>
        <taxon>Setaria</taxon>
    </lineage>
</organism>
<reference evidence="2" key="1">
    <citation type="submission" date="2019-03" db="EMBL/GenBank/DDBJ databases">
        <title>WGS assembly of Setaria viridis.</title>
        <authorList>
            <person name="Huang P."/>
            <person name="Jenkins J."/>
            <person name="Grimwood J."/>
            <person name="Barry K."/>
            <person name="Healey A."/>
            <person name="Mamidi S."/>
            <person name="Sreedasyam A."/>
            <person name="Shu S."/>
            <person name="Feldman M."/>
            <person name="Wu J."/>
            <person name="Yu Y."/>
            <person name="Chen C."/>
            <person name="Johnson J."/>
            <person name="Rokhsar D."/>
            <person name="Baxter I."/>
            <person name="Schmutz J."/>
            <person name="Brutnell T."/>
            <person name="Kellogg E."/>
        </authorList>
    </citation>
    <scope>NUCLEOTIDE SEQUENCE [LARGE SCALE GENOMIC DNA]</scope>
</reference>
<accession>A0A4U6V8J6</accession>
<sequence>MKMLLLWVRNLLLVVIMLHRQSWGFRSTEYYRRRRHK</sequence>
<evidence type="ECO:0000313" key="2">
    <source>
        <dbReference type="EMBL" id="TKW23993.1"/>
    </source>
</evidence>
<evidence type="ECO:0000313" key="3">
    <source>
        <dbReference type="Proteomes" id="UP000298652"/>
    </source>
</evidence>
<keyword evidence="1" id="KW-0732">Signal</keyword>
<dbReference type="Gramene" id="TKW23993">
    <property type="protein sequence ID" value="TKW23993"/>
    <property type="gene ID" value="SEVIR_3G023550v2"/>
</dbReference>
<proteinExistence type="predicted"/>
<dbReference type="AlphaFoldDB" id="A0A4U6V8J6"/>
<keyword evidence="3" id="KW-1185">Reference proteome</keyword>
<gene>
    <name evidence="2" type="ORF">SEVIR_3G023550v2</name>
</gene>
<feature type="chain" id="PRO_5020275457" evidence="1">
    <location>
        <begin position="25"/>
        <end position="37"/>
    </location>
</feature>
<feature type="signal peptide" evidence="1">
    <location>
        <begin position="1"/>
        <end position="24"/>
    </location>
</feature>
<protein>
    <submittedName>
        <fullName evidence="2">Uncharacterized protein</fullName>
    </submittedName>
</protein>
<dbReference type="Proteomes" id="UP000298652">
    <property type="component" value="Chromosome 3"/>
</dbReference>
<dbReference type="EMBL" id="CM016554">
    <property type="protein sequence ID" value="TKW23993.1"/>
    <property type="molecule type" value="Genomic_DNA"/>
</dbReference>